<dbReference type="PANTHER" id="PTHR46825:SF7">
    <property type="entry name" value="D-ALANYL-D-ALANINE CARBOXYPEPTIDASE"/>
    <property type="match status" value="1"/>
</dbReference>
<dbReference type="EMBL" id="JAVREN010000004">
    <property type="protein sequence ID" value="MDT0306196.1"/>
    <property type="molecule type" value="Genomic_DNA"/>
</dbReference>
<name>A0ABU2L3Q7_9ACTN</name>
<dbReference type="InterPro" id="IPR001466">
    <property type="entry name" value="Beta-lactam-related"/>
</dbReference>
<dbReference type="EC" id="3.1.1.103" evidence="3"/>
<dbReference type="Proteomes" id="UP001183388">
    <property type="component" value="Unassembled WGS sequence"/>
</dbReference>
<organism evidence="3 4">
    <name type="scientific">Streptomyces boetiae</name>
    <dbReference type="NCBI Taxonomy" id="3075541"/>
    <lineage>
        <taxon>Bacteria</taxon>
        <taxon>Bacillati</taxon>
        <taxon>Actinomycetota</taxon>
        <taxon>Actinomycetes</taxon>
        <taxon>Kitasatosporales</taxon>
        <taxon>Streptomycetaceae</taxon>
        <taxon>Streptomyces</taxon>
    </lineage>
</organism>
<feature type="chain" id="PRO_5045291815" evidence="1">
    <location>
        <begin position="28"/>
        <end position="392"/>
    </location>
</feature>
<dbReference type="InterPro" id="IPR012338">
    <property type="entry name" value="Beta-lactam/transpept-like"/>
</dbReference>
<feature type="domain" description="Beta-lactamase-related" evidence="2">
    <location>
        <begin position="52"/>
        <end position="358"/>
    </location>
</feature>
<comment type="caution">
    <text evidence="3">The sequence shown here is derived from an EMBL/GenBank/DDBJ whole genome shotgun (WGS) entry which is preliminary data.</text>
</comment>
<dbReference type="RefSeq" id="WP_311629116.1">
    <property type="nucleotide sequence ID" value="NZ_JAVREN010000004.1"/>
</dbReference>
<reference evidence="4" key="1">
    <citation type="submission" date="2023-07" db="EMBL/GenBank/DDBJ databases">
        <title>30 novel species of actinomycetes from the DSMZ collection.</title>
        <authorList>
            <person name="Nouioui I."/>
        </authorList>
    </citation>
    <scope>NUCLEOTIDE SEQUENCE [LARGE SCALE GENOMIC DNA]</scope>
    <source>
        <strain evidence="4">DSM 44917</strain>
    </source>
</reference>
<dbReference type="InterPro" id="IPR006311">
    <property type="entry name" value="TAT_signal"/>
</dbReference>
<accession>A0ABU2L3Q7</accession>
<gene>
    <name evidence="3" type="ORF">RM780_04365</name>
</gene>
<evidence type="ECO:0000259" key="2">
    <source>
        <dbReference type="Pfam" id="PF00144"/>
    </source>
</evidence>
<evidence type="ECO:0000313" key="4">
    <source>
        <dbReference type="Proteomes" id="UP001183388"/>
    </source>
</evidence>
<dbReference type="InterPro" id="IPR050491">
    <property type="entry name" value="AmpC-like"/>
</dbReference>
<evidence type="ECO:0000313" key="3">
    <source>
        <dbReference type="EMBL" id="MDT0306196.1"/>
    </source>
</evidence>
<sequence length="392" mass="40138">MSRGPGRRSVASGIGLGLAAGAAGAPAASGVPAQAEPEERLRADVEAVAATGVVAVVARVETPGGAVAATAGEAALGTGRPVPPGALVRVGSTSKPFLAVVVLQLAEEGVLSLEEPVEHRLPGLLRGGGNDGRALTVRQLLQHTGGVFDYLSDAEAMPQWRSAEAFRALRFRRYAPAELIRIALRHPPDFPPGTGFAYSNTGYQLLALIVEQATGLPWEAQVARRVLRPLGLRDTLLPGDDPAIRGPHPRGYWRFPDAAGLTDVTVVNQTMAGACGAIVSTAADITRFFGALLGGLLLSPGTLAAMRSTVPAAGDIAAAWPGSGYGLGLQWVPQGGYWGHNGDTLGYSTRTGATADGSRRFFACVTGYAGPPTEEALTTLAARALGGDASGG</sequence>
<protein>
    <submittedName>
        <fullName evidence="3">Serine hydrolase domain-containing protein</fullName>
        <ecNumber evidence="3">3.1.1.103</ecNumber>
    </submittedName>
</protein>
<dbReference type="Gene3D" id="3.40.710.10">
    <property type="entry name" value="DD-peptidase/beta-lactamase superfamily"/>
    <property type="match status" value="1"/>
</dbReference>
<evidence type="ECO:0000256" key="1">
    <source>
        <dbReference type="SAM" id="SignalP"/>
    </source>
</evidence>
<keyword evidence="3" id="KW-0378">Hydrolase</keyword>
<dbReference type="PROSITE" id="PS51318">
    <property type="entry name" value="TAT"/>
    <property type="match status" value="1"/>
</dbReference>
<proteinExistence type="predicted"/>
<keyword evidence="4" id="KW-1185">Reference proteome</keyword>
<dbReference type="SUPFAM" id="SSF56601">
    <property type="entry name" value="beta-lactamase/transpeptidase-like"/>
    <property type="match status" value="1"/>
</dbReference>
<feature type="signal peptide" evidence="1">
    <location>
        <begin position="1"/>
        <end position="27"/>
    </location>
</feature>
<keyword evidence="1" id="KW-0732">Signal</keyword>
<dbReference type="GO" id="GO:0016787">
    <property type="term" value="F:hydrolase activity"/>
    <property type="evidence" value="ECO:0007669"/>
    <property type="project" value="UniProtKB-KW"/>
</dbReference>
<dbReference type="Pfam" id="PF00144">
    <property type="entry name" value="Beta-lactamase"/>
    <property type="match status" value="1"/>
</dbReference>
<dbReference type="PANTHER" id="PTHR46825">
    <property type="entry name" value="D-ALANYL-D-ALANINE-CARBOXYPEPTIDASE/ENDOPEPTIDASE AMPH"/>
    <property type="match status" value="1"/>
</dbReference>